<dbReference type="EMBL" id="BKAL01000010">
    <property type="protein sequence ID" value="GEP70028.1"/>
    <property type="molecule type" value="Genomic_DNA"/>
</dbReference>
<evidence type="ECO:0000313" key="2">
    <source>
        <dbReference type="EMBL" id="GEP70028.1"/>
    </source>
</evidence>
<feature type="region of interest" description="Disordered" evidence="1">
    <location>
        <begin position="1"/>
        <end position="75"/>
    </location>
</feature>
<organism evidence="2 3">
    <name type="scientific">Cellulomonas soli</name>
    <dbReference type="NCBI Taxonomy" id="931535"/>
    <lineage>
        <taxon>Bacteria</taxon>
        <taxon>Bacillati</taxon>
        <taxon>Actinomycetota</taxon>
        <taxon>Actinomycetes</taxon>
        <taxon>Micrococcales</taxon>
        <taxon>Cellulomonadaceae</taxon>
        <taxon>Cellulomonas</taxon>
    </lineage>
</organism>
<accession>A0A512PFP8</accession>
<proteinExistence type="predicted"/>
<dbReference type="RefSeq" id="WP_146953820.1">
    <property type="nucleotide sequence ID" value="NZ_BAABBJ010000002.1"/>
</dbReference>
<name>A0A512PFP8_9CELL</name>
<sequence length="75" mass="8054">MSTVPGSDAWRDAGLEPVDPDQPRRLTDGPLPDGADPEEYEPGFARGDQEGDADEADVLEQDTEIPLGDDKDGDE</sequence>
<comment type="caution">
    <text evidence="2">The sequence shown here is derived from an EMBL/GenBank/DDBJ whole genome shotgun (WGS) entry which is preliminary data.</text>
</comment>
<dbReference type="Proteomes" id="UP000321798">
    <property type="component" value="Unassembled WGS sequence"/>
</dbReference>
<feature type="compositionally biased region" description="Acidic residues" evidence="1">
    <location>
        <begin position="50"/>
        <end position="63"/>
    </location>
</feature>
<keyword evidence="3" id="KW-1185">Reference proteome</keyword>
<reference evidence="2 3" key="1">
    <citation type="submission" date="2019-07" db="EMBL/GenBank/DDBJ databases">
        <title>Whole genome shotgun sequence of Cellulomonas soli NBRC 109434.</title>
        <authorList>
            <person name="Hosoyama A."/>
            <person name="Uohara A."/>
            <person name="Ohji S."/>
            <person name="Ichikawa N."/>
        </authorList>
    </citation>
    <scope>NUCLEOTIDE SEQUENCE [LARGE SCALE GENOMIC DNA]</scope>
    <source>
        <strain evidence="2 3">NBRC 109434</strain>
    </source>
</reference>
<evidence type="ECO:0000256" key="1">
    <source>
        <dbReference type="SAM" id="MobiDB-lite"/>
    </source>
</evidence>
<gene>
    <name evidence="2" type="ORF">CSO01_27430</name>
</gene>
<dbReference type="OrthoDB" id="5148094at2"/>
<evidence type="ECO:0000313" key="3">
    <source>
        <dbReference type="Proteomes" id="UP000321798"/>
    </source>
</evidence>
<evidence type="ECO:0008006" key="4">
    <source>
        <dbReference type="Google" id="ProtNLM"/>
    </source>
</evidence>
<dbReference type="AlphaFoldDB" id="A0A512PFP8"/>
<protein>
    <recommendedName>
        <fullName evidence="4">DUF5709 domain-containing protein</fullName>
    </recommendedName>
</protein>